<dbReference type="SUPFAM" id="SSF103511">
    <property type="entry name" value="Chlorophyll a-b binding protein"/>
    <property type="match status" value="1"/>
</dbReference>
<feature type="binding site" evidence="6">
    <location>
        <position position="219"/>
    </location>
    <ligand>
        <name>chlorophyll a</name>
        <dbReference type="ChEBI" id="CHEBI:58416"/>
        <label>1</label>
    </ligand>
</feature>
<keyword evidence="2 7" id="KW-0150">Chloroplast</keyword>
<comment type="function">
    <text evidence="7">The light-harvesting complex (LHC) functions as a light receptor, it captures and delivers excitation energy to photosystems with which it is closely associated.</text>
</comment>
<evidence type="ECO:0000256" key="6">
    <source>
        <dbReference type="PIRSR" id="PIRSR601344-1"/>
    </source>
</evidence>
<dbReference type="AlphaFoldDB" id="A0A7S3VGV2"/>
<feature type="binding site" evidence="6">
    <location>
        <position position="84"/>
    </location>
    <ligand>
        <name>chlorophyll a</name>
        <dbReference type="ChEBI" id="CHEBI:58416"/>
        <label>1</label>
    </ligand>
</feature>
<dbReference type="GO" id="GO:0009523">
    <property type="term" value="C:photosystem II"/>
    <property type="evidence" value="ECO:0007669"/>
    <property type="project" value="UniProtKB-KW"/>
</dbReference>
<reference evidence="8" key="1">
    <citation type="submission" date="2021-01" db="EMBL/GenBank/DDBJ databases">
        <authorList>
            <person name="Corre E."/>
            <person name="Pelletier E."/>
            <person name="Niang G."/>
            <person name="Scheremetjew M."/>
            <person name="Finn R."/>
            <person name="Kale V."/>
            <person name="Holt S."/>
            <person name="Cochrane G."/>
            <person name="Meng A."/>
            <person name="Brown T."/>
            <person name="Cohen L."/>
        </authorList>
    </citation>
    <scope>NUCLEOTIDE SEQUENCE</scope>
    <source>
        <strain evidence="8">CCMP1320</strain>
    </source>
</reference>
<evidence type="ECO:0000256" key="1">
    <source>
        <dbReference type="ARBA" id="ARBA00022494"/>
    </source>
</evidence>
<evidence type="ECO:0000256" key="2">
    <source>
        <dbReference type="ARBA" id="ARBA00022528"/>
    </source>
</evidence>
<dbReference type="GO" id="GO:0009535">
    <property type="term" value="C:chloroplast thylakoid membrane"/>
    <property type="evidence" value="ECO:0007669"/>
    <property type="project" value="UniProtKB-SubCell"/>
</dbReference>
<dbReference type="EMBL" id="HBIP01001447">
    <property type="protein sequence ID" value="CAE0485585.1"/>
    <property type="molecule type" value="Transcribed_RNA"/>
</dbReference>
<dbReference type="Gene3D" id="1.10.3460.10">
    <property type="entry name" value="Chlorophyll a/b binding protein domain"/>
    <property type="match status" value="1"/>
</dbReference>
<keyword evidence="4 7" id="KW-0934">Plastid</keyword>
<keyword evidence="3 7" id="KW-0602">Photosynthesis</keyword>
<dbReference type="GO" id="GO:0009522">
    <property type="term" value="C:photosystem I"/>
    <property type="evidence" value="ECO:0007669"/>
    <property type="project" value="UniProtKB-KW"/>
</dbReference>
<proteinExistence type="inferred from homology"/>
<keyword evidence="7" id="KW-0603">Photosystem I</keyword>
<keyword evidence="7" id="KW-0793">Thylakoid</keyword>
<dbReference type="GO" id="GO:0009765">
    <property type="term" value="P:photosynthesis, light harvesting"/>
    <property type="evidence" value="ECO:0007669"/>
    <property type="project" value="InterPro"/>
</dbReference>
<feature type="binding site" description="axial binding residue" evidence="6">
    <location>
        <position position="86"/>
    </location>
    <ligand>
        <name>chlorophyll b</name>
        <dbReference type="ChEBI" id="CHEBI:61721"/>
        <label>1</label>
    </ligand>
    <ligandPart>
        <name>Mg</name>
        <dbReference type="ChEBI" id="CHEBI:25107"/>
    </ligandPart>
</feature>
<name>A0A7S3VGV2_DUNTE</name>
<comment type="subcellular location">
    <subcellularLocation>
        <location evidence="7">Plastid</location>
        <location evidence="7">Chloroplast thylakoid membrane</location>
    </subcellularLocation>
</comment>
<dbReference type="InterPro" id="IPR001344">
    <property type="entry name" value="Chloro_AB-bd_pln"/>
</dbReference>
<comment type="similarity">
    <text evidence="7">Belongs to the light-harvesting chlorophyll a/b-binding (LHC) protein family.</text>
</comment>
<feature type="binding site" evidence="6">
    <location>
        <position position="81"/>
    </location>
    <ligand>
        <name>chlorophyll a</name>
        <dbReference type="ChEBI" id="CHEBI:58416"/>
        <label>1</label>
    </ligand>
</feature>
<feature type="binding site" evidence="6">
    <location>
        <position position="252"/>
    </location>
    <ligand>
        <name>chlorophyll a</name>
        <dbReference type="ChEBI" id="CHEBI:58416"/>
        <label>1</label>
    </ligand>
</feature>
<evidence type="ECO:0000256" key="3">
    <source>
        <dbReference type="ARBA" id="ARBA00022531"/>
    </source>
</evidence>
<dbReference type="GO" id="GO:0016168">
    <property type="term" value="F:chlorophyll binding"/>
    <property type="evidence" value="ECO:0007669"/>
    <property type="project" value="UniProtKB-KW"/>
</dbReference>
<dbReference type="Pfam" id="PF00504">
    <property type="entry name" value="Chloroa_b-bind"/>
    <property type="match status" value="1"/>
</dbReference>
<sequence length="270" mass="29472">MNAARRALGLTLPAKTSTLLETKIAQRVPTSLPVIPMADVQSLSYLDGHLPGDMGFDPLHLFDPANGGSGLLSQEWLRYAEVVHGRWAMLGVVGCLTPEALAMRGTIPEERGVEWFRTGFLPTVGQDVEYGWDPYSIAWVQFSILAVAEMRRLQDYRKPGCLAADSEAASDGSEPVLRRELEMALSTPPGGDPVYPGGPVFNFLDVVESASATRRFKEKEIKHGRLAMVAMLGFFVQAAYTGEGPYSNLVEHVSDPFGENIITSLFGLKE</sequence>
<feature type="binding site" evidence="6">
    <location>
        <position position="225"/>
    </location>
    <ligand>
        <name>chlorophyll a</name>
        <dbReference type="ChEBI" id="CHEBI:58416"/>
        <label>1</label>
    </ligand>
</feature>
<protein>
    <recommendedName>
        <fullName evidence="7">Chlorophyll a-b binding protein, chloroplastic</fullName>
    </recommendedName>
</protein>
<accession>A0A7S3VGV2</accession>
<gene>
    <name evidence="8" type="ORF">DTER00134_LOCUS624</name>
</gene>
<evidence type="ECO:0000256" key="4">
    <source>
        <dbReference type="ARBA" id="ARBA00022640"/>
    </source>
</evidence>
<evidence type="ECO:0000256" key="7">
    <source>
        <dbReference type="RuleBase" id="RU363080"/>
    </source>
</evidence>
<evidence type="ECO:0000256" key="5">
    <source>
        <dbReference type="ARBA" id="ARBA00022991"/>
    </source>
</evidence>
<keyword evidence="5 7" id="KW-0157">Chromophore</keyword>
<feature type="binding site" evidence="6">
    <location>
        <position position="237"/>
    </location>
    <ligand>
        <name>chlorophyll a</name>
        <dbReference type="ChEBI" id="CHEBI:58416"/>
        <label>1</label>
    </ligand>
</feature>
<keyword evidence="7" id="KW-0604">Photosystem II</keyword>
<dbReference type="PANTHER" id="PTHR21649">
    <property type="entry name" value="CHLOROPHYLL A/B BINDING PROTEIN"/>
    <property type="match status" value="1"/>
</dbReference>
<organism evidence="8">
    <name type="scientific">Dunaliella tertiolecta</name>
    <name type="common">Green alga</name>
    <dbReference type="NCBI Taxonomy" id="3047"/>
    <lineage>
        <taxon>Eukaryota</taxon>
        <taxon>Viridiplantae</taxon>
        <taxon>Chlorophyta</taxon>
        <taxon>core chlorophytes</taxon>
        <taxon>Chlorophyceae</taxon>
        <taxon>CS clade</taxon>
        <taxon>Chlamydomonadales</taxon>
        <taxon>Dunaliellaceae</taxon>
        <taxon>Dunaliella</taxon>
    </lineage>
</organism>
<keyword evidence="1 6" id="KW-0148">Chlorophyll</keyword>
<evidence type="ECO:0000313" key="8">
    <source>
        <dbReference type="EMBL" id="CAE0485585.1"/>
    </source>
</evidence>
<dbReference type="InterPro" id="IPR022796">
    <property type="entry name" value="Chloroa_b-bind"/>
</dbReference>
<feature type="binding site" description="axial binding residue" evidence="6">
    <location>
        <position position="220"/>
    </location>
    <ligand>
        <name>chlorophyll a</name>
        <dbReference type="ChEBI" id="CHEBI:58416"/>
        <label>4</label>
    </ligand>
    <ligandPart>
        <name>Mg</name>
        <dbReference type="ChEBI" id="CHEBI:25107"/>
    </ligandPart>
</feature>